<keyword evidence="2" id="KW-0489">Methyltransferase</keyword>
<dbReference type="EMBL" id="SMAB01000010">
    <property type="protein sequence ID" value="TCS82113.1"/>
    <property type="molecule type" value="Genomic_DNA"/>
</dbReference>
<dbReference type="Proteomes" id="UP000295788">
    <property type="component" value="Unassembled WGS sequence"/>
</dbReference>
<gene>
    <name evidence="2" type="ORF">EDD72_11049</name>
</gene>
<dbReference type="CDD" id="cd02440">
    <property type="entry name" value="AdoMet_MTases"/>
    <property type="match status" value="1"/>
</dbReference>
<dbReference type="Gene3D" id="3.40.50.150">
    <property type="entry name" value="Vaccinia Virus protein VP39"/>
    <property type="match status" value="1"/>
</dbReference>
<accession>A0A4R3KG87</accession>
<dbReference type="OrthoDB" id="9804312at2"/>
<evidence type="ECO:0000259" key="1">
    <source>
        <dbReference type="Pfam" id="PF13649"/>
    </source>
</evidence>
<protein>
    <submittedName>
        <fullName evidence="2">Methyltransferase family protein</fullName>
    </submittedName>
</protein>
<evidence type="ECO:0000313" key="3">
    <source>
        <dbReference type="Proteomes" id="UP000295788"/>
    </source>
</evidence>
<sequence length="231" mass="26767">MKEIERIKEAYAKRNQLARQNWYEPLNPVVYLTQQEKERKLIQLLKWAKLEPLADKKVLEIGCGSGGNLLHLIRLGFKPENLVANELLEERAFHARRTLPVVTKVMIGDASTLDMSDHSFDIVLQSTVFTSILDEEFQQKLAANIWRLVKPGGGILWYDFVYNNPNNPDVKGIPLRRIKELFPEGQIKSWRVTLAPPISRQVVKIHPALYHLFNSIPLLRTHRLCWISKQK</sequence>
<dbReference type="Pfam" id="PF13649">
    <property type="entry name" value="Methyltransf_25"/>
    <property type="match status" value="1"/>
</dbReference>
<dbReference type="GO" id="GO:0008168">
    <property type="term" value="F:methyltransferase activity"/>
    <property type="evidence" value="ECO:0007669"/>
    <property type="project" value="UniProtKB-KW"/>
</dbReference>
<dbReference type="AlphaFoldDB" id="A0A4R3KG87"/>
<evidence type="ECO:0000313" key="2">
    <source>
        <dbReference type="EMBL" id="TCS82113.1"/>
    </source>
</evidence>
<name>A0A4R3KG87_9BACI</name>
<proteinExistence type="predicted"/>
<comment type="caution">
    <text evidence="2">The sequence shown here is derived from an EMBL/GenBank/DDBJ whole genome shotgun (WGS) entry which is preliminary data.</text>
</comment>
<feature type="domain" description="Methyltransferase" evidence="1">
    <location>
        <begin position="58"/>
        <end position="153"/>
    </location>
</feature>
<keyword evidence="3" id="KW-1185">Reference proteome</keyword>
<reference evidence="2 3" key="1">
    <citation type="submission" date="2019-03" db="EMBL/GenBank/DDBJ databases">
        <title>Genomic Encyclopedia of Type Strains, Phase IV (KMG-IV): sequencing the most valuable type-strain genomes for metagenomic binning, comparative biology and taxonomic classification.</title>
        <authorList>
            <person name="Goeker M."/>
        </authorList>
    </citation>
    <scope>NUCLEOTIDE SEQUENCE [LARGE SCALE GENOMIC DNA]</scope>
    <source>
        <strain evidence="2 3">DSM 23802</strain>
    </source>
</reference>
<dbReference type="GO" id="GO:0032259">
    <property type="term" value="P:methylation"/>
    <property type="evidence" value="ECO:0007669"/>
    <property type="project" value="UniProtKB-KW"/>
</dbReference>
<dbReference type="InterPro" id="IPR041698">
    <property type="entry name" value="Methyltransf_25"/>
</dbReference>
<dbReference type="RefSeq" id="WP_132768966.1">
    <property type="nucleotide sequence ID" value="NZ_SMAB01000010.1"/>
</dbReference>
<dbReference type="InterPro" id="IPR029063">
    <property type="entry name" value="SAM-dependent_MTases_sf"/>
</dbReference>
<organism evidence="2 3">
    <name type="scientific">Tepidibacillus fermentans</name>
    <dbReference type="NCBI Taxonomy" id="1281767"/>
    <lineage>
        <taxon>Bacteria</taxon>
        <taxon>Bacillati</taxon>
        <taxon>Bacillota</taxon>
        <taxon>Bacilli</taxon>
        <taxon>Bacillales</taxon>
        <taxon>Bacillaceae</taxon>
        <taxon>Tepidibacillus</taxon>
    </lineage>
</organism>
<keyword evidence="2" id="KW-0808">Transferase</keyword>
<dbReference type="SUPFAM" id="SSF53335">
    <property type="entry name" value="S-adenosyl-L-methionine-dependent methyltransferases"/>
    <property type="match status" value="1"/>
</dbReference>